<dbReference type="SUPFAM" id="SSF56014">
    <property type="entry name" value="Nitrite and sulphite reductase 4Fe-4S domain-like"/>
    <property type="match status" value="1"/>
</dbReference>
<comment type="caution">
    <text evidence="9">The sequence shown here is derived from an EMBL/GenBank/DDBJ whole genome shotgun (WGS) entry which is preliminary data.</text>
</comment>
<evidence type="ECO:0000259" key="8">
    <source>
        <dbReference type="Pfam" id="PF03460"/>
    </source>
</evidence>
<gene>
    <name evidence="9" type="ORF">F8A88_08910</name>
</gene>
<dbReference type="OrthoDB" id="9768666at2"/>
<reference evidence="9 10" key="1">
    <citation type="journal article" date="2017" name="Int. J. Syst. Evol. Microbiol.">
        <title>Desulfovibrio senegalensis sp. nov., a mesophilic sulfate reducer isolated from marine sediment.</title>
        <authorList>
            <person name="Thioye A."/>
            <person name="Gam Z.B.A."/>
            <person name="Mbengue M."/>
            <person name="Cayol J.L."/>
            <person name="Joseph-Bartoli M."/>
            <person name="Toure-Kane C."/>
            <person name="Labat M."/>
        </authorList>
    </citation>
    <scope>NUCLEOTIDE SEQUENCE [LARGE SCALE GENOMIC DNA]</scope>
    <source>
        <strain evidence="9 10">DSM 101509</strain>
    </source>
</reference>
<evidence type="ECO:0000259" key="7">
    <source>
        <dbReference type="Pfam" id="PF01077"/>
    </source>
</evidence>
<dbReference type="InterPro" id="IPR005117">
    <property type="entry name" value="NiRdtase/SiRdtase_haem-b_fer"/>
</dbReference>
<dbReference type="InterPro" id="IPR006067">
    <property type="entry name" value="NO2/SO3_Rdtase_4Fe4S_dom"/>
</dbReference>
<dbReference type="Pfam" id="PF03460">
    <property type="entry name" value="NIR_SIR_ferr"/>
    <property type="match status" value="1"/>
</dbReference>
<evidence type="ECO:0000256" key="3">
    <source>
        <dbReference type="ARBA" id="ARBA00022723"/>
    </source>
</evidence>
<accession>A0A6N6N1L7</accession>
<dbReference type="PROSITE" id="PS00365">
    <property type="entry name" value="NIR_SIR"/>
    <property type="match status" value="1"/>
</dbReference>
<keyword evidence="2" id="KW-0349">Heme</keyword>
<dbReference type="PRINTS" id="PR00397">
    <property type="entry name" value="SIROHAEM"/>
</dbReference>
<feature type="domain" description="Nitrite/Sulfite reductase ferredoxin-like" evidence="8">
    <location>
        <begin position="13"/>
        <end position="77"/>
    </location>
</feature>
<protein>
    <submittedName>
        <fullName evidence="9">NAD(P)/FAD-dependent oxidoreductase</fullName>
    </submittedName>
</protein>
<keyword evidence="1" id="KW-0004">4Fe-4S</keyword>
<dbReference type="GO" id="GO:0016491">
    <property type="term" value="F:oxidoreductase activity"/>
    <property type="evidence" value="ECO:0007669"/>
    <property type="project" value="UniProtKB-KW"/>
</dbReference>
<dbReference type="Gene3D" id="3.30.413.10">
    <property type="entry name" value="Sulfite Reductase Hemoprotein, domain 1"/>
    <property type="match status" value="1"/>
</dbReference>
<evidence type="ECO:0000313" key="9">
    <source>
        <dbReference type="EMBL" id="KAB1441706.1"/>
    </source>
</evidence>
<dbReference type="SUPFAM" id="SSF55124">
    <property type="entry name" value="Nitrite/Sulfite reductase N-terminal domain-like"/>
    <property type="match status" value="1"/>
</dbReference>
<dbReference type="RefSeq" id="WP_151150798.1">
    <property type="nucleotide sequence ID" value="NZ_WAIE01000003.1"/>
</dbReference>
<dbReference type="InterPro" id="IPR036136">
    <property type="entry name" value="Nit/Sulf_reduc_fer-like_dom_sf"/>
</dbReference>
<dbReference type="Proteomes" id="UP000438699">
    <property type="component" value="Unassembled WGS sequence"/>
</dbReference>
<evidence type="ECO:0000256" key="4">
    <source>
        <dbReference type="ARBA" id="ARBA00023002"/>
    </source>
</evidence>
<dbReference type="PANTHER" id="PTHR43809">
    <property type="entry name" value="NITRITE REDUCTASE (NADH) LARGE SUBUNIT"/>
    <property type="match status" value="1"/>
</dbReference>
<proteinExistence type="predicted"/>
<dbReference type="GO" id="GO:0020037">
    <property type="term" value="F:heme binding"/>
    <property type="evidence" value="ECO:0007669"/>
    <property type="project" value="InterPro"/>
</dbReference>
<dbReference type="GO" id="GO:0046872">
    <property type="term" value="F:metal ion binding"/>
    <property type="evidence" value="ECO:0007669"/>
    <property type="project" value="UniProtKB-KW"/>
</dbReference>
<dbReference type="AlphaFoldDB" id="A0A6N6N1L7"/>
<dbReference type="EMBL" id="WAIE01000003">
    <property type="protein sequence ID" value="KAB1441706.1"/>
    <property type="molecule type" value="Genomic_DNA"/>
</dbReference>
<keyword evidence="4" id="KW-0560">Oxidoreductase</keyword>
<evidence type="ECO:0000256" key="5">
    <source>
        <dbReference type="ARBA" id="ARBA00023004"/>
    </source>
</evidence>
<dbReference type="PANTHER" id="PTHR43809:SF1">
    <property type="entry name" value="NITRITE REDUCTASE (NADH) LARGE SUBUNIT"/>
    <property type="match status" value="1"/>
</dbReference>
<dbReference type="PIRSF" id="PIRSF037487">
    <property type="entry name" value="Sulfite_red_assimil"/>
    <property type="match status" value="1"/>
</dbReference>
<organism evidence="9 10">
    <name type="scientific">Pseudodesulfovibrio senegalensis</name>
    <dbReference type="NCBI Taxonomy" id="1721087"/>
    <lineage>
        <taxon>Bacteria</taxon>
        <taxon>Pseudomonadati</taxon>
        <taxon>Thermodesulfobacteriota</taxon>
        <taxon>Desulfovibrionia</taxon>
        <taxon>Desulfovibrionales</taxon>
        <taxon>Desulfovibrionaceae</taxon>
    </lineage>
</organism>
<evidence type="ECO:0000256" key="6">
    <source>
        <dbReference type="ARBA" id="ARBA00023014"/>
    </source>
</evidence>
<keyword evidence="5" id="KW-0408">Iron</keyword>
<keyword evidence="6" id="KW-0411">Iron-sulfur</keyword>
<dbReference type="InterPro" id="IPR017220">
    <property type="entry name" value="Sulphite_reductase_assimil"/>
</dbReference>
<evidence type="ECO:0000256" key="2">
    <source>
        <dbReference type="ARBA" id="ARBA00022617"/>
    </source>
</evidence>
<dbReference type="GO" id="GO:0051539">
    <property type="term" value="F:4 iron, 4 sulfur cluster binding"/>
    <property type="evidence" value="ECO:0007669"/>
    <property type="project" value="UniProtKB-KW"/>
</dbReference>
<feature type="domain" description="Nitrite/sulphite reductase 4Fe-4S" evidence="7">
    <location>
        <begin position="91"/>
        <end position="220"/>
    </location>
</feature>
<keyword evidence="3" id="KW-0479">Metal-binding</keyword>
<dbReference type="InterPro" id="IPR045854">
    <property type="entry name" value="NO2/SO3_Rdtase_4Fe4S_sf"/>
</dbReference>
<sequence>MTAKTDPLDGAILQRDKNTYAIVPRTPVGLISPQQLRALADVVEKYQVPIVKITSGQRMALVGMEKDTIPKIWADLEMEIGRATELCLHYVQACPGTAVCTFGKQDSLGLGMELEEEFMGMDLPAKVKIGVSGCPLCCGESRVRDIGLIGKTKGWTVLMGGNAGNQVRIADEMASNLSAEEAKELLRKLMAFYRENGNKRERTAKFMKRVGVEAVRQAVGLE</sequence>
<keyword evidence="10" id="KW-1185">Reference proteome</keyword>
<dbReference type="InterPro" id="IPR052034">
    <property type="entry name" value="NasD-like"/>
</dbReference>
<evidence type="ECO:0000313" key="10">
    <source>
        <dbReference type="Proteomes" id="UP000438699"/>
    </source>
</evidence>
<dbReference type="Pfam" id="PF01077">
    <property type="entry name" value="NIR_SIR"/>
    <property type="match status" value="1"/>
</dbReference>
<dbReference type="InterPro" id="IPR006066">
    <property type="entry name" value="NO2/SO3_Rdtase_FeS/sirohaem_BS"/>
</dbReference>
<evidence type="ECO:0000256" key="1">
    <source>
        <dbReference type="ARBA" id="ARBA00022485"/>
    </source>
</evidence>
<name>A0A6N6N1L7_9BACT</name>